<gene>
    <name evidence="1" type="ORF">ERS852470_01730</name>
    <name evidence="2" type="ORF">ERS852470_01732</name>
</gene>
<dbReference type="AlphaFoldDB" id="A0A174D7G1"/>
<dbReference type="OrthoDB" id="1931644at2"/>
<evidence type="ECO:0000313" key="2">
    <source>
        <dbReference type="EMBL" id="CUO21474.1"/>
    </source>
</evidence>
<sequence>MYYRADVYKDAVVKNSFIANSVDVLKSKAEPYIKDDKVTQIVVSEVKDIGFFKVPSELEEYLKCKIL</sequence>
<dbReference type="RefSeq" id="WP_042401638.1">
    <property type="nucleotide sequence ID" value="NZ_CYZV01000017.1"/>
</dbReference>
<organism evidence="2 3">
    <name type="scientific">Clostridium disporicum</name>
    <dbReference type="NCBI Taxonomy" id="84024"/>
    <lineage>
        <taxon>Bacteria</taxon>
        <taxon>Bacillati</taxon>
        <taxon>Bacillota</taxon>
        <taxon>Clostridia</taxon>
        <taxon>Eubacteriales</taxon>
        <taxon>Clostridiaceae</taxon>
        <taxon>Clostridium</taxon>
    </lineage>
</organism>
<dbReference type="EMBL" id="CYZV01000017">
    <property type="protein sequence ID" value="CUO21474.1"/>
    <property type="molecule type" value="Genomic_DNA"/>
</dbReference>
<accession>A0A174D7G1</accession>
<evidence type="ECO:0000313" key="3">
    <source>
        <dbReference type="Proteomes" id="UP000095558"/>
    </source>
</evidence>
<evidence type="ECO:0000313" key="1">
    <source>
        <dbReference type="EMBL" id="CUO21416.1"/>
    </source>
</evidence>
<protein>
    <submittedName>
        <fullName evidence="2">Uncharacterized protein</fullName>
    </submittedName>
</protein>
<proteinExistence type="predicted"/>
<reference evidence="2 3" key="1">
    <citation type="submission" date="2015-09" db="EMBL/GenBank/DDBJ databases">
        <authorList>
            <consortium name="Pathogen Informatics"/>
        </authorList>
    </citation>
    <scope>NUCLEOTIDE SEQUENCE [LARGE SCALE GENOMIC DNA]</scope>
    <source>
        <strain evidence="2 3">2789STDY5834855</strain>
    </source>
</reference>
<dbReference type="EMBL" id="CYZV01000017">
    <property type="protein sequence ID" value="CUO21416.1"/>
    <property type="molecule type" value="Genomic_DNA"/>
</dbReference>
<name>A0A174D7G1_9CLOT</name>
<dbReference type="Proteomes" id="UP000095558">
    <property type="component" value="Unassembled WGS sequence"/>
</dbReference>
<dbReference type="GeneID" id="83013050"/>